<evidence type="ECO:0000256" key="1">
    <source>
        <dbReference type="ARBA" id="ARBA00007381"/>
    </source>
</evidence>
<comment type="similarity">
    <text evidence="1">Belongs to the heat shock protein 70 family.</text>
</comment>
<dbReference type="SUPFAM" id="SSF100934">
    <property type="entry name" value="Heat shock protein 70kD (HSP70), C-terminal subdomain"/>
    <property type="match status" value="1"/>
</dbReference>
<dbReference type="EnsemblMetazoa" id="BGLB003613-RB">
    <property type="protein sequence ID" value="BGLB003613-PB"/>
    <property type="gene ID" value="BGLB003613"/>
</dbReference>
<evidence type="ECO:0000256" key="4">
    <source>
        <dbReference type="ARBA" id="ARBA00023016"/>
    </source>
</evidence>
<dbReference type="InterPro" id="IPR013126">
    <property type="entry name" value="Hsp_70_fam"/>
</dbReference>
<dbReference type="GO" id="GO:0140662">
    <property type="term" value="F:ATP-dependent protein folding chaperone"/>
    <property type="evidence" value="ECO:0007669"/>
    <property type="project" value="InterPro"/>
</dbReference>
<evidence type="ECO:0000313" key="6">
    <source>
        <dbReference type="EnsemblMetazoa" id="BGLB003613-PB"/>
    </source>
</evidence>
<feature type="region of interest" description="Disordered" evidence="5">
    <location>
        <begin position="87"/>
        <end position="113"/>
    </location>
</feature>
<dbReference type="Pfam" id="PF00012">
    <property type="entry name" value="HSP70"/>
    <property type="match status" value="1"/>
</dbReference>
<name>A0A2C9JK13_BIOGL</name>
<evidence type="ECO:0000256" key="3">
    <source>
        <dbReference type="ARBA" id="ARBA00022840"/>
    </source>
</evidence>
<dbReference type="InterPro" id="IPR029048">
    <property type="entry name" value="HSP70_C_sf"/>
</dbReference>
<evidence type="ECO:0000256" key="5">
    <source>
        <dbReference type="SAM" id="MobiDB-lite"/>
    </source>
</evidence>
<accession>A0A2C9JK13</accession>
<gene>
    <name evidence="6" type="primary">106075328</name>
</gene>
<dbReference type="OrthoDB" id="2401965at2759"/>
<dbReference type="Gene3D" id="1.20.1270.10">
    <property type="match status" value="1"/>
</dbReference>
<reference evidence="6" key="1">
    <citation type="submission" date="2020-05" db="UniProtKB">
        <authorList>
            <consortium name="EnsemblMetazoa"/>
        </authorList>
    </citation>
    <scope>IDENTIFICATION</scope>
    <source>
        <strain evidence="6">BB02</strain>
    </source>
</reference>
<dbReference type="VEuPathDB" id="VectorBase:BGLAX_049929"/>
<keyword evidence="3" id="KW-0067">ATP-binding</keyword>
<dbReference type="FunFam" id="1.20.1270.10:FF:000024">
    <property type="entry name" value="Heat shock protein 70"/>
    <property type="match status" value="1"/>
</dbReference>
<evidence type="ECO:0008006" key="8">
    <source>
        <dbReference type="Google" id="ProtNLM"/>
    </source>
</evidence>
<dbReference type="AlphaFoldDB" id="A0A2C9JK13"/>
<sequence>MLSEAEKYKDEDKRQQERVSARNQLENYVFSVKQAVDAAGEKLSSNDKDTVLNVCNSTLKWIDNNSLADKEEFEDKLKEIQKVSSSVMAKLHSQGGPTSSNGHQGGPTVEEVD</sequence>
<keyword evidence="4" id="KW-0346">Stress response</keyword>
<protein>
    <recommendedName>
        <fullName evidence="8">Heat shock protein 70</fullName>
    </recommendedName>
</protein>
<dbReference type="GO" id="GO:0005524">
    <property type="term" value="F:ATP binding"/>
    <property type="evidence" value="ECO:0007669"/>
    <property type="project" value="UniProtKB-KW"/>
</dbReference>
<evidence type="ECO:0000256" key="2">
    <source>
        <dbReference type="ARBA" id="ARBA00022741"/>
    </source>
</evidence>
<feature type="compositionally biased region" description="Basic and acidic residues" evidence="5">
    <location>
        <begin position="1"/>
        <end position="20"/>
    </location>
</feature>
<dbReference type="VEuPathDB" id="VectorBase:BGLB003613"/>
<keyword evidence="2" id="KW-0547">Nucleotide-binding</keyword>
<dbReference type="KEGG" id="bgt:106075328"/>
<organism evidence="6 7">
    <name type="scientific">Biomphalaria glabrata</name>
    <name type="common">Bloodfluke planorb</name>
    <name type="synonym">Freshwater snail</name>
    <dbReference type="NCBI Taxonomy" id="6526"/>
    <lineage>
        <taxon>Eukaryota</taxon>
        <taxon>Metazoa</taxon>
        <taxon>Spiralia</taxon>
        <taxon>Lophotrochozoa</taxon>
        <taxon>Mollusca</taxon>
        <taxon>Gastropoda</taxon>
        <taxon>Heterobranchia</taxon>
        <taxon>Euthyneura</taxon>
        <taxon>Panpulmonata</taxon>
        <taxon>Hygrophila</taxon>
        <taxon>Lymnaeoidea</taxon>
        <taxon>Planorbidae</taxon>
        <taxon>Biomphalaria</taxon>
    </lineage>
</organism>
<dbReference type="STRING" id="6526.A0A2C9JK13"/>
<evidence type="ECO:0000313" key="7">
    <source>
        <dbReference type="Proteomes" id="UP000076420"/>
    </source>
</evidence>
<dbReference type="Proteomes" id="UP000076420">
    <property type="component" value="Unassembled WGS sequence"/>
</dbReference>
<proteinExistence type="inferred from homology"/>
<feature type="region of interest" description="Disordered" evidence="5">
    <location>
        <begin position="1"/>
        <end position="23"/>
    </location>
</feature>